<keyword evidence="5 14" id="KW-0436">Ligase</keyword>
<accession>A0A368DQ22</accession>
<dbReference type="PANTHER" id="PTHR43445:SF3">
    <property type="entry name" value="UDP-N-ACETYLMURAMATE--L-ALANINE LIGASE"/>
    <property type="match status" value="1"/>
</dbReference>
<evidence type="ECO:0000256" key="6">
    <source>
        <dbReference type="ARBA" id="ARBA00022618"/>
    </source>
</evidence>
<evidence type="ECO:0000256" key="4">
    <source>
        <dbReference type="ARBA" id="ARBA00022490"/>
    </source>
</evidence>
<dbReference type="Gene3D" id="3.90.190.20">
    <property type="entry name" value="Mur ligase, C-terminal domain"/>
    <property type="match status" value="1"/>
</dbReference>
<dbReference type="Gene3D" id="3.40.1190.10">
    <property type="entry name" value="Mur-like, catalytic domain"/>
    <property type="match status" value="1"/>
</dbReference>
<dbReference type="SUPFAM" id="SSF53244">
    <property type="entry name" value="MurD-like peptide ligases, peptide-binding domain"/>
    <property type="match status" value="1"/>
</dbReference>
<evidence type="ECO:0000256" key="1">
    <source>
        <dbReference type="ARBA" id="ARBA00004496"/>
    </source>
</evidence>
<keyword evidence="9 14" id="KW-0133">Cell shape</keyword>
<keyword evidence="7 14" id="KW-0547">Nucleotide-binding</keyword>
<comment type="function">
    <text evidence="14">Cell wall formation.</text>
</comment>
<keyword evidence="4 14" id="KW-0963">Cytoplasm</keyword>
<dbReference type="Proteomes" id="UP000253570">
    <property type="component" value="Unassembled WGS sequence"/>
</dbReference>
<gene>
    <name evidence="14 18" type="primary">murC</name>
    <name evidence="18" type="ORF">DBW71_03740</name>
</gene>
<feature type="domain" description="Mur ligase C-terminal" evidence="16">
    <location>
        <begin position="321"/>
        <end position="451"/>
    </location>
</feature>
<comment type="caution">
    <text evidence="18">The sequence shown here is derived from an EMBL/GenBank/DDBJ whole genome shotgun (WGS) entry which is preliminary data.</text>
</comment>
<dbReference type="Pfam" id="PF02875">
    <property type="entry name" value="Mur_ligase_C"/>
    <property type="match status" value="1"/>
</dbReference>
<dbReference type="EMBL" id="QOQD01000007">
    <property type="protein sequence ID" value="RCL73373.1"/>
    <property type="molecule type" value="Genomic_DNA"/>
</dbReference>
<dbReference type="InterPro" id="IPR005758">
    <property type="entry name" value="UDP-N-AcMur_Ala_ligase_MurC"/>
</dbReference>
<dbReference type="InterPro" id="IPR000713">
    <property type="entry name" value="Mur_ligase_N"/>
</dbReference>
<proteinExistence type="inferred from homology"/>
<dbReference type="GO" id="GO:0071555">
    <property type="term" value="P:cell wall organization"/>
    <property type="evidence" value="ECO:0007669"/>
    <property type="project" value="UniProtKB-KW"/>
</dbReference>
<dbReference type="GO" id="GO:0051301">
    <property type="term" value="P:cell division"/>
    <property type="evidence" value="ECO:0007669"/>
    <property type="project" value="UniProtKB-KW"/>
</dbReference>
<dbReference type="InterPro" id="IPR036615">
    <property type="entry name" value="Mur_ligase_C_dom_sf"/>
</dbReference>
<dbReference type="GO" id="GO:0005524">
    <property type="term" value="F:ATP binding"/>
    <property type="evidence" value="ECO:0007669"/>
    <property type="project" value="UniProtKB-UniRule"/>
</dbReference>
<evidence type="ECO:0000256" key="12">
    <source>
        <dbReference type="ARBA" id="ARBA00023316"/>
    </source>
</evidence>
<dbReference type="Pfam" id="PF01225">
    <property type="entry name" value="Mur_ligase"/>
    <property type="match status" value="1"/>
</dbReference>
<keyword evidence="10 14" id="KW-0573">Peptidoglycan synthesis</keyword>
<evidence type="ECO:0000256" key="11">
    <source>
        <dbReference type="ARBA" id="ARBA00023306"/>
    </source>
</evidence>
<dbReference type="InterPro" id="IPR004101">
    <property type="entry name" value="Mur_ligase_C"/>
</dbReference>
<feature type="binding site" evidence="14">
    <location>
        <begin position="118"/>
        <end position="124"/>
    </location>
    <ligand>
        <name>ATP</name>
        <dbReference type="ChEBI" id="CHEBI:30616"/>
    </ligand>
</feature>
<evidence type="ECO:0000256" key="13">
    <source>
        <dbReference type="ARBA" id="ARBA00047833"/>
    </source>
</evidence>
<evidence type="ECO:0000256" key="3">
    <source>
        <dbReference type="ARBA" id="ARBA00012211"/>
    </source>
</evidence>
<keyword evidence="11 14" id="KW-0131">Cell cycle</keyword>
<comment type="subcellular location">
    <subcellularLocation>
        <location evidence="1 14">Cytoplasm</location>
    </subcellularLocation>
</comment>
<name>A0A368DQ22_9PROT</name>
<keyword evidence="8 14" id="KW-0067">ATP-binding</keyword>
<organism evidence="18 19">
    <name type="scientific">PS1 clade bacterium</name>
    <dbReference type="NCBI Taxonomy" id="2175152"/>
    <lineage>
        <taxon>Bacteria</taxon>
        <taxon>Pseudomonadati</taxon>
        <taxon>Pseudomonadota</taxon>
        <taxon>Alphaproteobacteria</taxon>
        <taxon>PS1 clade</taxon>
    </lineage>
</organism>
<dbReference type="GO" id="GO:0009252">
    <property type="term" value="P:peptidoglycan biosynthetic process"/>
    <property type="evidence" value="ECO:0007669"/>
    <property type="project" value="UniProtKB-UniRule"/>
</dbReference>
<feature type="domain" description="Mur ligase central" evidence="17">
    <location>
        <begin position="116"/>
        <end position="298"/>
    </location>
</feature>
<dbReference type="HAMAP" id="MF_00046">
    <property type="entry name" value="MurC"/>
    <property type="match status" value="1"/>
</dbReference>
<reference evidence="18 19" key="1">
    <citation type="journal article" date="2018" name="Microbiome">
        <title>Fine metagenomic profile of the Mediterranean stratified and mixed water columns revealed by assembly and recruitment.</title>
        <authorList>
            <person name="Haro-Moreno J.M."/>
            <person name="Lopez-Perez M."/>
            <person name="De La Torre J.R."/>
            <person name="Picazo A."/>
            <person name="Camacho A."/>
            <person name="Rodriguez-Valera F."/>
        </authorList>
    </citation>
    <scope>NUCLEOTIDE SEQUENCE [LARGE SCALE GENOMIC DNA]</scope>
    <source>
        <strain evidence="18">MED-G57</strain>
    </source>
</reference>
<dbReference type="AlphaFoldDB" id="A0A368DQ22"/>
<dbReference type="PANTHER" id="PTHR43445">
    <property type="entry name" value="UDP-N-ACETYLMURAMATE--L-ALANINE LIGASE-RELATED"/>
    <property type="match status" value="1"/>
</dbReference>
<dbReference type="SUPFAM" id="SSF51984">
    <property type="entry name" value="MurCD N-terminal domain"/>
    <property type="match status" value="1"/>
</dbReference>
<dbReference type="Pfam" id="PF08245">
    <property type="entry name" value="Mur_ligase_M"/>
    <property type="match status" value="1"/>
</dbReference>
<comment type="catalytic activity">
    <reaction evidence="13 14">
        <text>UDP-N-acetyl-alpha-D-muramate + L-alanine + ATP = UDP-N-acetyl-alpha-D-muramoyl-L-alanine + ADP + phosphate + H(+)</text>
        <dbReference type="Rhea" id="RHEA:23372"/>
        <dbReference type="ChEBI" id="CHEBI:15378"/>
        <dbReference type="ChEBI" id="CHEBI:30616"/>
        <dbReference type="ChEBI" id="CHEBI:43474"/>
        <dbReference type="ChEBI" id="CHEBI:57972"/>
        <dbReference type="ChEBI" id="CHEBI:70757"/>
        <dbReference type="ChEBI" id="CHEBI:83898"/>
        <dbReference type="ChEBI" id="CHEBI:456216"/>
        <dbReference type="EC" id="6.3.2.8"/>
    </reaction>
</comment>
<dbReference type="GO" id="GO:0008763">
    <property type="term" value="F:UDP-N-acetylmuramate-L-alanine ligase activity"/>
    <property type="evidence" value="ECO:0007669"/>
    <property type="project" value="UniProtKB-UniRule"/>
</dbReference>
<feature type="domain" description="Mur ligase N-terminal catalytic" evidence="15">
    <location>
        <begin position="13"/>
        <end position="111"/>
    </location>
</feature>
<evidence type="ECO:0000313" key="19">
    <source>
        <dbReference type="Proteomes" id="UP000253570"/>
    </source>
</evidence>
<evidence type="ECO:0000256" key="8">
    <source>
        <dbReference type="ARBA" id="ARBA00022840"/>
    </source>
</evidence>
<keyword evidence="6 14" id="KW-0132">Cell division</keyword>
<comment type="similarity">
    <text evidence="14">Belongs to the MurCDEF family.</text>
</comment>
<dbReference type="Gene3D" id="3.40.50.720">
    <property type="entry name" value="NAD(P)-binding Rossmann-like Domain"/>
    <property type="match status" value="1"/>
</dbReference>
<evidence type="ECO:0000256" key="9">
    <source>
        <dbReference type="ARBA" id="ARBA00022960"/>
    </source>
</evidence>
<dbReference type="InterPro" id="IPR013221">
    <property type="entry name" value="Mur_ligase_cen"/>
</dbReference>
<evidence type="ECO:0000256" key="5">
    <source>
        <dbReference type="ARBA" id="ARBA00022598"/>
    </source>
</evidence>
<evidence type="ECO:0000259" key="15">
    <source>
        <dbReference type="Pfam" id="PF01225"/>
    </source>
</evidence>
<dbReference type="UniPathway" id="UPA00219"/>
<evidence type="ECO:0000256" key="7">
    <source>
        <dbReference type="ARBA" id="ARBA00022741"/>
    </source>
</evidence>
<keyword evidence="12 14" id="KW-0961">Cell wall biogenesis/degradation</keyword>
<dbReference type="InterPro" id="IPR036565">
    <property type="entry name" value="Mur-like_cat_sf"/>
</dbReference>
<evidence type="ECO:0000259" key="16">
    <source>
        <dbReference type="Pfam" id="PF02875"/>
    </source>
</evidence>
<evidence type="ECO:0000256" key="10">
    <source>
        <dbReference type="ARBA" id="ARBA00022984"/>
    </source>
</evidence>
<comment type="pathway">
    <text evidence="2 14">Cell wall biogenesis; peptidoglycan biosynthesis.</text>
</comment>
<dbReference type="SUPFAM" id="SSF53623">
    <property type="entry name" value="MurD-like peptide ligases, catalytic domain"/>
    <property type="match status" value="1"/>
</dbReference>
<evidence type="ECO:0000313" key="18">
    <source>
        <dbReference type="EMBL" id="RCL73373.1"/>
    </source>
</evidence>
<evidence type="ECO:0000256" key="2">
    <source>
        <dbReference type="ARBA" id="ARBA00004752"/>
    </source>
</evidence>
<protein>
    <recommendedName>
        <fullName evidence="3 14">UDP-N-acetylmuramate--L-alanine ligase</fullName>
        <ecNumber evidence="3 14">6.3.2.8</ecNumber>
    </recommendedName>
    <alternativeName>
        <fullName evidence="14">UDP-N-acetylmuramoyl-L-alanine synthetase</fullName>
    </alternativeName>
</protein>
<evidence type="ECO:0000256" key="14">
    <source>
        <dbReference type="HAMAP-Rule" id="MF_00046"/>
    </source>
</evidence>
<dbReference type="GO" id="GO:0005737">
    <property type="term" value="C:cytoplasm"/>
    <property type="evidence" value="ECO:0007669"/>
    <property type="project" value="UniProtKB-SubCell"/>
</dbReference>
<dbReference type="GO" id="GO:0008360">
    <property type="term" value="P:regulation of cell shape"/>
    <property type="evidence" value="ECO:0007669"/>
    <property type="project" value="UniProtKB-KW"/>
</dbReference>
<evidence type="ECO:0000259" key="17">
    <source>
        <dbReference type="Pfam" id="PF08245"/>
    </source>
</evidence>
<dbReference type="EC" id="6.3.2.8" evidence="3 14"/>
<dbReference type="NCBIfam" id="TIGR01082">
    <property type="entry name" value="murC"/>
    <property type="match status" value="1"/>
</dbReference>
<dbReference type="InterPro" id="IPR050061">
    <property type="entry name" value="MurCDEF_pg_biosynth"/>
</dbReference>
<sequence>MDDLTKLSKDQLIHFVGIGGIGLSAIAELCRERGYSVQGSDISENDMTKRLRENNISVFIGHNSKNIKKKVQLIVHSSAIKDDNPELIAAKKANIPITSRADILAQLMESRKCVCVSGTHGKTTTTSMISWVLSQGPLKPTSIIGGIDSHTQSNLQIGSSDWMVVEADESDKTFVKLPSKISVITNIDYDHLENYGSIEKLEASFIKYAVNTQRDGYIIFCADDYITSKISKDFPSGILISYGQSDNATLKIRDIYNDVGSYKFTIDGEINQKHFNIQITINRPGMYNIYNATAAAIVGILRNVPNEIIQSSLLSYSGVYRRFSEITHKNGITYYDDYAHHPTEINQLLSSAKNLSSGRVISIFQPHRYSRILSLYKEFCAAFSDTNYLALLPVYGAGEIENSEIDYNKFISDINIKSKIDAQFIKNTEDLSKFIKTLAEPGDLVLFIGAGDINIISNEICLKL</sequence>